<comment type="subcellular location">
    <subcellularLocation>
        <location evidence="1">Nucleus</location>
    </subcellularLocation>
</comment>
<dbReference type="GO" id="GO:0061665">
    <property type="term" value="F:SUMO ligase activity"/>
    <property type="evidence" value="ECO:0007669"/>
    <property type="project" value="TreeGrafter"/>
</dbReference>
<dbReference type="PROSITE" id="PS50800">
    <property type="entry name" value="SAP"/>
    <property type="match status" value="1"/>
</dbReference>
<evidence type="ECO:0000256" key="9">
    <source>
        <dbReference type="ARBA" id="ARBA00023242"/>
    </source>
</evidence>
<dbReference type="SUPFAM" id="SSF68906">
    <property type="entry name" value="SAP domain"/>
    <property type="match status" value="1"/>
</dbReference>
<dbReference type="InterPro" id="IPR038654">
    <property type="entry name" value="PINIT_sf"/>
</dbReference>
<evidence type="ECO:0000256" key="1">
    <source>
        <dbReference type="ARBA" id="ARBA00004123"/>
    </source>
</evidence>
<dbReference type="InterPro" id="IPR003034">
    <property type="entry name" value="SAP_dom"/>
</dbReference>
<keyword evidence="6 10" id="KW-0863">Zinc-finger</keyword>
<feature type="compositionally biased region" description="Basic and acidic residues" evidence="11">
    <location>
        <begin position="435"/>
        <end position="447"/>
    </location>
</feature>
<dbReference type="FunFam" id="2.60.120.780:FF:000002">
    <property type="entry name" value="E3 SUMO-protein ligase PIAS4"/>
    <property type="match status" value="1"/>
</dbReference>
<keyword evidence="5" id="KW-0479">Metal-binding</keyword>
<feature type="domain" description="SP-RING-type" evidence="13">
    <location>
        <begin position="295"/>
        <end position="421"/>
    </location>
</feature>
<dbReference type="STRING" id="8010.ENSELUP00000018796"/>
<keyword evidence="4" id="KW-0808">Transferase</keyword>
<dbReference type="OMA" id="TPIVECK"/>
<dbReference type="InterPro" id="IPR023321">
    <property type="entry name" value="PINIT"/>
</dbReference>
<evidence type="ECO:0000256" key="5">
    <source>
        <dbReference type="ARBA" id="ARBA00022723"/>
    </source>
</evidence>
<dbReference type="InParanoid" id="A0A3P8YQD4"/>
<keyword evidence="8" id="KW-0862">Zinc</keyword>
<evidence type="ECO:0000313" key="16">
    <source>
        <dbReference type="Proteomes" id="UP000265140"/>
    </source>
</evidence>
<evidence type="ECO:0008006" key="17">
    <source>
        <dbReference type="Google" id="ProtNLM"/>
    </source>
</evidence>
<evidence type="ECO:0000259" key="13">
    <source>
        <dbReference type="PROSITE" id="PS51044"/>
    </source>
</evidence>
<dbReference type="Gene3D" id="1.10.720.30">
    <property type="entry name" value="SAP domain"/>
    <property type="match status" value="1"/>
</dbReference>
<reference evidence="15" key="2">
    <citation type="submission" date="2020-02" db="EMBL/GenBank/DDBJ databases">
        <title>Esox lucius (northern pike) genome, fEsoLuc1, primary haplotype.</title>
        <authorList>
            <person name="Myers G."/>
            <person name="Karagic N."/>
            <person name="Meyer A."/>
            <person name="Pippel M."/>
            <person name="Reichard M."/>
            <person name="Winkler S."/>
            <person name="Tracey A."/>
            <person name="Sims Y."/>
            <person name="Howe K."/>
            <person name="Rhie A."/>
            <person name="Formenti G."/>
            <person name="Durbin R."/>
            <person name="Fedrigo O."/>
            <person name="Jarvis E.D."/>
        </authorList>
    </citation>
    <scope>NUCLEOTIDE SEQUENCE [LARGE SCALE GENOMIC DNA]</scope>
</reference>
<dbReference type="SMART" id="SM00513">
    <property type="entry name" value="SAP"/>
    <property type="match status" value="1"/>
</dbReference>
<evidence type="ECO:0000256" key="7">
    <source>
        <dbReference type="ARBA" id="ARBA00022786"/>
    </source>
</evidence>
<dbReference type="Proteomes" id="UP000265140">
    <property type="component" value="Chromosome 8"/>
</dbReference>
<comment type="similarity">
    <text evidence="3">Belongs to the PIAS family.</text>
</comment>
<reference evidence="15" key="4">
    <citation type="submission" date="2025-09" db="UniProtKB">
        <authorList>
            <consortium name="Ensembl"/>
        </authorList>
    </citation>
    <scope>IDENTIFICATION</scope>
</reference>
<dbReference type="Ensembl" id="ENSELUT00000028765.3">
    <property type="protein sequence ID" value="ENSELUP00000018796.3"/>
    <property type="gene ID" value="ENSELUG00000018209.3"/>
</dbReference>
<organism evidence="15 16">
    <name type="scientific">Esox lucius</name>
    <name type="common">Northern pike</name>
    <dbReference type="NCBI Taxonomy" id="8010"/>
    <lineage>
        <taxon>Eukaryota</taxon>
        <taxon>Metazoa</taxon>
        <taxon>Chordata</taxon>
        <taxon>Craniata</taxon>
        <taxon>Vertebrata</taxon>
        <taxon>Euteleostomi</taxon>
        <taxon>Actinopterygii</taxon>
        <taxon>Neopterygii</taxon>
        <taxon>Teleostei</taxon>
        <taxon>Protacanthopterygii</taxon>
        <taxon>Esociformes</taxon>
        <taxon>Esocidae</taxon>
        <taxon>Esox</taxon>
    </lineage>
</organism>
<evidence type="ECO:0000256" key="3">
    <source>
        <dbReference type="ARBA" id="ARBA00005383"/>
    </source>
</evidence>
<comment type="pathway">
    <text evidence="2">Protein modification; protein sumoylation.</text>
</comment>
<dbReference type="Bgee" id="ENSELUG00000018209">
    <property type="expression patterns" value="Expressed in ovary and 15 other cell types or tissues"/>
</dbReference>
<evidence type="ECO:0000259" key="14">
    <source>
        <dbReference type="PROSITE" id="PS51466"/>
    </source>
</evidence>
<dbReference type="GO" id="GO:0008270">
    <property type="term" value="F:zinc ion binding"/>
    <property type="evidence" value="ECO:0007669"/>
    <property type="project" value="UniProtKB-KW"/>
</dbReference>
<dbReference type="UniPathway" id="UPA00886"/>
<dbReference type="InterPro" id="IPR013083">
    <property type="entry name" value="Znf_RING/FYVE/PHD"/>
</dbReference>
<dbReference type="PROSITE" id="PS51044">
    <property type="entry name" value="ZF_SP_RING"/>
    <property type="match status" value="1"/>
</dbReference>
<dbReference type="FunFam" id="1.10.720.30:FF:000009">
    <property type="entry name" value="E3 SUMO-protein ligase PIAS4"/>
    <property type="match status" value="1"/>
</dbReference>
<dbReference type="GO" id="GO:0006357">
    <property type="term" value="P:regulation of transcription by RNA polymerase II"/>
    <property type="evidence" value="ECO:0007669"/>
    <property type="project" value="TreeGrafter"/>
</dbReference>
<evidence type="ECO:0000256" key="8">
    <source>
        <dbReference type="ARBA" id="ARBA00022833"/>
    </source>
</evidence>
<dbReference type="PANTHER" id="PTHR10782:SF9">
    <property type="entry name" value="E3 SUMO-PROTEIN LIGASE PIAS4"/>
    <property type="match status" value="1"/>
</dbReference>
<dbReference type="GO" id="GO:0005634">
    <property type="term" value="C:nucleus"/>
    <property type="evidence" value="ECO:0007669"/>
    <property type="project" value="UniProtKB-SubCell"/>
</dbReference>
<evidence type="ECO:0000256" key="2">
    <source>
        <dbReference type="ARBA" id="ARBA00004718"/>
    </source>
</evidence>
<evidence type="ECO:0000256" key="10">
    <source>
        <dbReference type="PROSITE-ProRule" id="PRU00452"/>
    </source>
</evidence>
<reference evidence="15" key="3">
    <citation type="submission" date="2025-08" db="UniProtKB">
        <authorList>
            <consortium name="Ensembl"/>
        </authorList>
    </citation>
    <scope>IDENTIFICATION</scope>
</reference>
<evidence type="ECO:0000259" key="12">
    <source>
        <dbReference type="PROSITE" id="PS50800"/>
    </source>
</evidence>
<keyword evidence="16" id="KW-1185">Reference proteome</keyword>
<dbReference type="FunCoup" id="A0A3P8YQD4">
    <property type="interactions" value="811"/>
</dbReference>
<feature type="compositionally biased region" description="Acidic residues" evidence="11">
    <location>
        <begin position="496"/>
        <end position="518"/>
    </location>
</feature>
<accession>A0A3P8YQD4</accession>
<evidence type="ECO:0000256" key="11">
    <source>
        <dbReference type="SAM" id="MobiDB-lite"/>
    </source>
</evidence>
<dbReference type="Gene3D" id="2.60.120.780">
    <property type="entry name" value="PINIT domain"/>
    <property type="match status" value="1"/>
</dbReference>
<feature type="region of interest" description="Disordered" evidence="11">
    <location>
        <begin position="435"/>
        <end position="538"/>
    </location>
</feature>
<sequence length="538" mass="59504">MAAELVEAMNMVKSFRVSDLQTLLASMGRSKSGLKQDLVGRALRLVQTEYSPELLKNVRQLYESRFPKASGWLAARRPEGVPVAYSSLSSSPTGTQGADYLSSIPKLSSTPAAEVKLVSLPFYQTLETLLPPTELIAQNSEKLQDSQCVFELTQSQADQVRNSTELRPGMKAIQVVLRICYTDSIGVQEDQYPPNIAVKVNQSYCHVPGYYPSNKPGVEPRRPCRPVNITPWLHLSTATNRVTVTWGNFGKRYSVAVYLVRVFTSAELFSQLKHCSVESAERCRERIQDKLRFDPESEIATTGLRVSLICPVSIYITALTSRQKCFHFLGTGYNPVCFLCPTLKNISISSSQLVKMRIGVPCRVLTCAHLQCFDAIFFLQMNEKKPTWTCPVCDKQAPFELLTIDGLASEILKETHEDIEEIEYLTDGSWRPIRDEKERDRERERSNTPDYPVVDICVPEVNGHSPAHSSTSQTGKSGAGSTAGGAGGGVVVDLTLDSEEEEEGGGAGGDSDDTEDSQDSPAPKRGRYDYDKDLVTAY</sequence>
<feature type="compositionally biased region" description="Basic and acidic residues" evidence="11">
    <location>
        <begin position="526"/>
        <end position="538"/>
    </location>
</feature>
<name>A0A3P8YQD4_ESOLU</name>
<dbReference type="GO" id="GO:0016925">
    <property type="term" value="P:protein sumoylation"/>
    <property type="evidence" value="ECO:0007669"/>
    <property type="project" value="UniProtKB-UniPathway"/>
</dbReference>
<dbReference type="InterPro" id="IPR004181">
    <property type="entry name" value="Znf_MIZ"/>
</dbReference>
<dbReference type="Pfam" id="PF14324">
    <property type="entry name" value="PINIT"/>
    <property type="match status" value="1"/>
</dbReference>
<evidence type="ECO:0000256" key="6">
    <source>
        <dbReference type="ARBA" id="ARBA00022771"/>
    </source>
</evidence>
<keyword evidence="9" id="KW-0539">Nucleus</keyword>
<protein>
    <recommendedName>
        <fullName evidence="17">Protein inhibitor of activated STAT, 4a</fullName>
    </recommendedName>
</protein>
<dbReference type="Pfam" id="PF02037">
    <property type="entry name" value="SAP"/>
    <property type="match status" value="1"/>
</dbReference>
<dbReference type="Gene3D" id="3.30.40.10">
    <property type="entry name" value="Zinc/RING finger domain, C3HC4 (zinc finger)"/>
    <property type="match status" value="1"/>
</dbReference>
<proteinExistence type="inferred from homology"/>
<dbReference type="GO" id="GO:0000785">
    <property type="term" value="C:chromatin"/>
    <property type="evidence" value="ECO:0007669"/>
    <property type="project" value="TreeGrafter"/>
</dbReference>
<dbReference type="InterPro" id="IPR036361">
    <property type="entry name" value="SAP_dom_sf"/>
</dbReference>
<keyword evidence="7" id="KW-0833">Ubl conjugation pathway</keyword>
<feature type="domain" description="PINIT" evidence="14">
    <location>
        <begin position="103"/>
        <end position="263"/>
    </location>
</feature>
<feature type="domain" description="SAP" evidence="12">
    <location>
        <begin position="12"/>
        <end position="46"/>
    </location>
</feature>
<dbReference type="GO" id="GO:0003712">
    <property type="term" value="F:transcription coregulator activity"/>
    <property type="evidence" value="ECO:0007669"/>
    <property type="project" value="TreeGrafter"/>
</dbReference>
<dbReference type="PANTHER" id="PTHR10782">
    <property type="entry name" value="ZINC FINGER MIZ DOMAIN-CONTAINING PROTEIN"/>
    <property type="match status" value="1"/>
</dbReference>
<evidence type="ECO:0000256" key="4">
    <source>
        <dbReference type="ARBA" id="ARBA00022679"/>
    </source>
</evidence>
<dbReference type="Pfam" id="PF02891">
    <property type="entry name" value="zf-MIZ"/>
    <property type="match status" value="1"/>
</dbReference>
<reference evidence="16" key="1">
    <citation type="journal article" date="2014" name="PLoS ONE">
        <title>The genome and linkage map of the northern pike (Esox lucius): conserved synteny revealed between the salmonid sister group and the Neoteleostei.</title>
        <authorList>
            <person name="Rondeau E.B."/>
            <person name="Minkley D.R."/>
            <person name="Leong J.S."/>
            <person name="Messmer A.M."/>
            <person name="Jantzen J.R."/>
            <person name="von Schalburg K.R."/>
            <person name="Lemon C."/>
            <person name="Bird N.H."/>
            <person name="Koop B.F."/>
        </authorList>
    </citation>
    <scope>NUCLEOTIDE SEQUENCE</scope>
</reference>
<dbReference type="AlphaFoldDB" id="A0A3P8YQD4"/>
<feature type="compositionally biased region" description="Gly residues" evidence="11">
    <location>
        <begin position="477"/>
        <end position="490"/>
    </location>
</feature>
<dbReference type="GeneTree" id="ENSGT01030000234539"/>
<evidence type="ECO:0000313" key="15">
    <source>
        <dbReference type="Ensembl" id="ENSELUP00000018796.3"/>
    </source>
</evidence>
<dbReference type="PROSITE" id="PS51466">
    <property type="entry name" value="PINIT"/>
    <property type="match status" value="1"/>
</dbReference>